<dbReference type="GO" id="GO:0008855">
    <property type="term" value="F:exodeoxyribonuclease VII activity"/>
    <property type="evidence" value="ECO:0007669"/>
    <property type="project" value="UniProtKB-UniRule"/>
</dbReference>
<keyword evidence="12" id="KW-1185">Reference proteome</keyword>
<dbReference type="OrthoDB" id="9802795at2"/>
<feature type="domain" description="OB-fold nucleic acid binding" evidence="8">
    <location>
        <begin position="7"/>
        <end position="102"/>
    </location>
</feature>
<gene>
    <name evidence="5" type="primary">xseA</name>
    <name evidence="10" type="ORF">G4D61_08885</name>
    <name evidence="9" type="ORF">NG54_05725</name>
</gene>
<keyword evidence="3 5" id="KW-0378">Hydrolase</keyword>
<comment type="similarity">
    <text evidence="5 6">Belongs to the XseA family.</text>
</comment>
<dbReference type="Pfam" id="PF13742">
    <property type="entry name" value="tRNA_anti_2"/>
    <property type="match status" value="1"/>
</dbReference>
<dbReference type="GO" id="GO:0005737">
    <property type="term" value="C:cytoplasm"/>
    <property type="evidence" value="ECO:0007669"/>
    <property type="project" value="UniProtKB-SubCell"/>
</dbReference>
<evidence type="ECO:0000313" key="12">
    <source>
        <dbReference type="Proteomes" id="UP000476934"/>
    </source>
</evidence>
<comment type="catalytic activity">
    <reaction evidence="5 6">
        <text>Exonucleolytic cleavage in either 5'- to 3'- or 3'- to 5'-direction to yield nucleoside 5'-phosphates.</text>
        <dbReference type="EC" id="3.1.11.6"/>
    </reaction>
</comment>
<evidence type="ECO:0000256" key="3">
    <source>
        <dbReference type="ARBA" id="ARBA00022801"/>
    </source>
</evidence>
<feature type="domain" description="Exonuclease VII large subunit C-terminal" evidence="7">
    <location>
        <begin position="125"/>
        <end position="438"/>
    </location>
</feature>
<dbReference type="Proteomes" id="UP000476934">
    <property type="component" value="Unassembled WGS sequence"/>
</dbReference>
<dbReference type="InterPro" id="IPR003753">
    <property type="entry name" value="Exonuc_VII_L"/>
</dbReference>
<comment type="function">
    <text evidence="5">Bidirectionally degrades single-stranded DNA into large acid-insoluble oligonucleotides, which are then degraded further into small acid-soluble oligonucleotides.</text>
</comment>
<dbReference type="Pfam" id="PF02601">
    <property type="entry name" value="Exonuc_VII_L"/>
    <property type="match status" value="1"/>
</dbReference>
<comment type="subunit">
    <text evidence="5">Heterooligomer composed of large and small subunits.</text>
</comment>
<evidence type="ECO:0000256" key="4">
    <source>
        <dbReference type="ARBA" id="ARBA00022839"/>
    </source>
</evidence>
<evidence type="ECO:0000256" key="5">
    <source>
        <dbReference type="HAMAP-Rule" id="MF_00378"/>
    </source>
</evidence>
<reference evidence="10 12" key="3">
    <citation type="submission" date="2020-03" db="EMBL/GenBank/DDBJ databases">
        <title>Bacillus aquiflavi sp. nov., isolated from yellow water of strong flavor Chinese baijiu in Yibin region of China.</title>
        <authorList>
            <person name="Xie J."/>
        </authorList>
    </citation>
    <scope>NUCLEOTIDE SEQUENCE [LARGE SCALE GENOMIC DNA]</scope>
    <source>
        <strain evidence="10 12">Gsoil 114</strain>
    </source>
</reference>
<dbReference type="CDD" id="cd04489">
    <property type="entry name" value="ExoVII_LU_OBF"/>
    <property type="match status" value="1"/>
</dbReference>
<evidence type="ECO:0000313" key="10">
    <source>
        <dbReference type="EMBL" id="NEY20081.1"/>
    </source>
</evidence>
<evidence type="ECO:0000256" key="2">
    <source>
        <dbReference type="ARBA" id="ARBA00022722"/>
    </source>
</evidence>
<keyword evidence="2 5" id="KW-0540">Nuclease</keyword>
<dbReference type="InterPro" id="IPR020579">
    <property type="entry name" value="Exonuc_VII_lsu_C"/>
</dbReference>
<dbReference type="EMBL" id="JAAIWK010000012">
    <property type="protein sequence ID" value="NEY20081.1"/>
    <property type="molecule type" value="Genomic_DNA"/>
</dbReference>
<reference evidence="10 12" key="2">
    <citation type="submission" date="2020-02" db="EMBL/GenBank/DDBJ databases">
        <authorList>
            <person name="Feng H."/>
        </authorList>
    </citation>
    <scope>NUCLEOTIDE SEQUENCE [LARGE SCALE GENOMIC DNA]</scope>
    <source>
        <strain evidence="10 12">Gsoil 114</strain>
    </source>
</reference>
<dbReference type="EC" id="3.1.11.6" evidence="5"/>
<evidence type="ECO:0000256" key="1">
    <source>
        <dbReference type="ARBA" id="ARBA00022490"/>
    </source>
</evidence>
<dbReference type="GO" id="GO:0003676">
    <property type="term" value="F:nucleic acid binding"/>
    <property type="evidence" value="ECO:0007669"/>
    <property type="project" value="InterPro"/>
</dbReference>
<name>A0A0A6VEI6_9BACI</name>
<keyword evidence="1 5" id="KW-0963">Cytoplasm</keyword>
<dbReference type="NCBIfam" id="TIGR00237">
    <property type="entry name" value="xseA"/>
    <property type="match status" value="1"/>
</dbReference>
<dbReference type="PANTHER" id="PTHR30008">
    <property type="entry name" value="EXODEOXYRIBONUCLEASE 7 LARGE SUBUNIT"/>
    <property type="match status" value="1"/>
</dbReference>
<evidence type="ECO:0000313" key="11">
    <source>
        <dbReference type="Proteomes" id="UP000030588"/>
    </source>
</evidence>
<dbReference type="GO" id="GO:0006308">
    <property type="term" value="P:DNA catabolic process"/>
    <property type="evidence" value="ECO:0007669"/>
    <property type="project" value="UniProtKB-UniRule"/>
</dbReference>
<reference evidence="9 11" key="1">
    <citation type="submission" date="2014-10" db="EMBL/GenBank/DDBJ databases">
        <title>Draft genome of phytase producing Bacillus ginsengihumi strain M2.11.</title>
        <authorList>
            <person name="Toymentseva A."/>
            <person name="Boulygina E.A."/>
            <person name="Kazakov S.V."/>
            <person name="Kayumov I."/>
            <person name="Suleimanova A.D."/>
            <person name="Mardanova A.M."/>
            <person name="Maria S.N."/>
            <person name="Sergey M.Y."/>
            <person name="Sharipova M.R."/>
        </authorList>
    </citation>
    <scope>NUCLEOTIDE SEQUENCE [LARGE SCALE GENOMIC DNA]</scope>
    <source>
        <strain evidence="9 11">M2.11</strain>
    </source>
</reference>
<evidence type="ECO:0000313" key="9">
    <source>
        <dbReference type="EMBL" id="KHD85991.1"/>
    </source>
</evidence>
<dbReference type="Proteomes" id="UP000030588">
    <property type="component" value="Unassembled WGS sequence"/>
</dbReference>
<proteinExistence type="inferred from homology"/>
<accession>A0A0A6VEI6</accession>
<dbReference type="AlphaFoldDB" id="A0A0A6VEI6"/>
<comment type="caution">
    <text evidence="9">The sequence shown here is derived from an EMBL/GenBank/DDBJ whole genome shotgun (WGS) entry which is preliminary data.</text>
</comment>
<sequence>MNSQPYLSVQALTKYIKRKFDADPYMLNIFVKGEISNFKRHSSGHMYFTLKDDKARILAVMFSSANKILKFEPENGMNVLIRGSISVYEASGNYQLYVKEMQPDGIGELYLAYEQLRAQLEKEGLFAPEHKQKIPPYPHAVGVITSPTGAAVRDIITTIRRRFPIAKIILYPALVQGGNAAPTIVRAIERVNQNEEVDVLIVGRGGGSIEELWAFNEESVARAIFQSTIPVISAVGHETDFTIADFVADLRAPTPTAAAEMAVPHIEELIERILNRKTRLIRSVREKVHREKNRLEYIVRSPIFRNPHRLFQQQIETVDRLLTRLQREIKHHSLLSMRTYQELNRRLINNRPTQRLQLEQQRYAKLNQELTKQMKSILKDKQHQFAKNLSALEALSPLKVMERGYSLAYTKDQTLIKSTKQVQKDDDIQIQLSDGLLWCNIKQIERGNGHV</sequence>
<dbReference type="HAMAP" id="MF_00378">
    <property type="entry name" value="Exonuc_7_L"/>
    <property type="match status" value="1"/>
</dbReference>
<organism evidence="9 11">
    <name type="scientific">Heyndrickxia ginsengihumi</name>
    <dbReference type="NCBI Taxonomy" id="363870"/>
    <lineage>
        <taxon>Bacteria</taxon>
        <taxon>Bacillati</taxon>
        <taxon>Bacillota</taxon>
        <taxon>Bacilli</taxon>
        <taxon>Bacillales</taxon>
        <taxon>Bacillaceae</taxon>
        <taxon>Heyndrickxia</taxon>
    </lineage>
</organism>
<comment type="subcellular location">
    <subcellularLocation>
        <location evidence="5 6">Cytoplasm</location>
    </subcellularLocation>
</comment>
<dbReference type="PANTHER" id="PTHR30008:SF0">
    <property type="entry name" value="EXODEOXYRIBONUCLEASE 7 LARGE SUBUNIT"/>
    <property type="match status" value="1"/>
</dbReference>
<dbReference type="STRING" id="363870.NG54_05725"/>
<dbReference type="InterPro" id="IPR025824">
    <property type="entry name" value="OB-fold_nuc-bd_dom"/>
</dbReference>
<dbReference type="EMBL" id="JRUN01000012">
    <property type="protein sequence ID" value="KHD85991.1"/>
    <property type="molecule type" value="Genomic_DNA"/>
</dbReference>
<dbReference type="RefSeq" id="WP_035353824.1">
    <property type="nucleotide sequence ID" value="NZ_JAAIWK010000012.1"/>
</dbReference>
<keyword evidence="4 5" id="KW-0269">Exonuclease</keyword>
<evidence type="ECO:0000259" key="8">
    <source>
        <dbReference type="Pfam" id="PF13742"/>
    </source>
</evidence>
<evidence type="ECO:0000256" key="6">
    <source>
        <dbReference type="RuleBase" id="RU004355"/>
    </source>
</evidence>
<protein>
    <recommendedName>
        <fullName evidence="5">Exodeoxyribonuclease 7 large subunit</fullName>
        <ecNumber evidence="5">3.1.11.6</ecNumber>
    </recommendedName>
    <alternativeName>
        <fullName evidence="5">Exodeoxyribonuclease VII large subunit</fullName>
        <shortName evidence="5">Exonuclease VII large subunit</shortName>
    </alternativeName>
</protein>
<evidence type="ECO:0000259" key="7">
    <source>
        <dbReference type="Pfam" id="PF02601"/>
    </source>
</evidence>
<dbReference type="GO" id="GO:0009318">
    <property type="term" value="C:exodeoxyribonuclease VII complex"/>
    <property type="evidence" value="ECO:0007669"/>
    <property type="project" value="UniProtKB-UniRule"/>
</dbReference>